<keyword evidence="3" id="KW-0378">Hydrolase</keyword>
<comment type="caution">
    <text evidence="3">The sequence shown here is derived from an EMBL/GenBank/DDBJ whole genome shotgun (WGS) entry which is preliminary data.</text>
</comment>
<evidence type="ECO:0000259" key="2">
    <source>
        <dbReference type="Pfam" id="PF18456"/>
    </source>
</evidence>
<dbReference type="InterPro" id="IPR036866">
    <property type="entry name" value="RibonucZ/Hydroxyglut_hydro"/>
</dbReference>
<evidence type="ECO:0000313" key="3">
    <source>
        <dbReference type="EMBL" id="RKH31952.1"/>
    </source>
</evidence>
<dbReference type="GO" id="GO:0005737">
    <property type="term" value="C:cytoplasm"/>
    <property type="evidence" value="ECO:0007669"/>
    <property type="project" value="TreeGrafter"/>
</dbReference>
<sequence length="531" mass="59639">MSRPPVYLKQNVVAEPLHNQWYAWWFLASPMTAPLFVANLHVKIMESFVANPAIHVAALKSPALRGGPYLNCGVERVGEVKALLERTLKEEALALGYAQAMRELDALLASAEGFSLEELYPRVPDLLRGYVELTYDLKNRASPRFFESLLYKSPFHRESSQSLSLRLIHEDARPYVFSTPRLDDTKDGSLQVRLPFRHEAWDTLFAMRRTPAPMEAVRDALGIPPQEGDTFASFFTPEPPRPAPRYDGDGVRVRYFGHACVLIESRHVSVLTDPVVSYDFPSDLPRYSFADLPERIDYVVLTHGHADHLMFEPLLQLRHRIGTVVVPAGGGGALVDPSLRLMLLHAGFRNVVTLSELESLPVPGGELLGLPFLGEHGDLDVRGKLAHLVRLEGRSLLMAADSNALEPRLYEHVHRHVGPIDMMWLGMESEGGPLSWMYGPLLPAPLPRKMDQSRRLNGSNAARAIDIVQRLKPSQVRIYAMGREPWLGHVMVMGYHEQSPQLVESRKLLAYCREQGLDADMPYGQAESFLR</sequence>
<gene>
    <name evidence="3" type="ORF">D7X12_37900</name>
</gene>
<dbReference type="GO" id="GO:0016787">
    <property type="term" value="F:hydrolase activity"/>
    <property type="evidence" value="ECO:0007669"/>
    <property type="project" value="UniProtKB-KW"/>
</dbReference>
<proteinExistence type="predicted"/>
<protein>
    <submittedName>
        <fullName evidence="3">MBL fold metallo-hydrolase</fullName>
    </submittedName>
</protein>
<evidence type="ECO:0000313" key="4">
    <source>
        <dbReference type="Proteomes" id="UP000273405"/>
    </source>
</evidence>
<reference evidence="4" key="1">
    <citation type="submission" date="2018-09" db="EMBL/GenBank/DDBJ databases">
        <authorList>
            <person name="Livingstone P.G."/>
            <person name="Whitworth D.E."/>
        </authorList>
    </citation>
    <scope>NUCLEOTIDE SEQUENCE [LARGE SCALE GENOMIC DNA]</scope>
    <source>
        <strain evidence="4">CA040B</strain>
    </source>
</reference>
<feature type="domain" description="Metallo-beta-lactamase" evidence="1">
    <location>
        <begin position="270"/>
        <end position="423"/>
    </location>
</feature>
<dbReference type="SUPFAM" id="SSF56281">
    <property type="entry name" value="Metallo-hydrolase/oxidoreductase"/>
    <property type="match status" value="1"/>
</dbReference>
<dbReference type="Pfam" id="PF18456">
    <property type="entry name" value="CmlA_N"/>
    <property type="match status" value="1"/>
</dbReference>
<dbReference type="Pfam" id="PF12706">
    <property type="entry name" value="Lactamase_B_2"/>
    <property type="match status" value="1"/>
</dbReference>
<dbReference type="InterPro" id="IPR001279">
    <property type="entry name" value="Metallo-B-lactamas"/>
</dbReference>
<organism evidence="3 4">
    <name type="scientific">Corallococcus sicarius</name>
    <dbReference type="NCBI Taxonomy" id="2316726"/>
    <lineage>
        <taxon>Bacteria</taxon>
        <taxon>Pseudomonadati</taxon>
        <taxon>Myxococcota</taxon>
        <taxon>Myxococcia</taxon>
        <taxon>Myxococcales</taxon>
        <taxon>Cystobacterineae</taxon>
        <taxon>Myxococcaceae</taxon>
        <taxon>Corallococcus</taxon>
    </lineage>
</organism>
<dbReference type="AlphaFoldDB" id="A0A3A8MWE5"/>
<dbReference type="RefSeq" id="WP_120630047.1">
    <property type="nucleotide sequence ID" value="NZ_RAWG01000433.1"/>
</dbReference>
<feature type="domain" description="Diiron non-heme beta-hydroxylase N-terminal" evidence="2">
    <location>
        <begin position="7"/>
        <end position="239"/>
    </location>
</feature>
<dbReference type="Gene3D" id="3.60.15.10">
    <property type="entry name" value="Ribonuclease Z/Hydroxyacylglutathione hydrolase-like"/>
    <property type="match status" value="1"/>
</dbReference>
<keyword evidence="4" id="KW-1185">Reference proteome</keyword>
<name>A0A3A8MWE5_9BACT</name>
<evidence type="ECO:0000259" key="1">
    <source>
        <dbReference type="Pfam" id="PF12706"/>
    </source>
</evidence>
<dbReference type="PANTHER" id="PTHR15032:SF4">
    <property type="entry name" value="N-ACYL-PHOSPHATIDYLETHANOLAMINE-HYDROLYZING PHOSPHOLIPASE D"/>
    <property type="match status" value="1"/>
</dbReference>
<dbReference type="InterPro" id="IPR041141">
    <property type="entry name" value="CmlA_N"/>
</dbReference>
<dbReference type="PANTHER" id="PTHR15032">
    <property type="entry name" value="N-ACYL-PHOSPHATIDYLETHANOLAMINE-HYDROLYZING PHOSPHOLIPASE D"/>
    <property type="match status" value="1"/>
</dbReference>
<dbReference type="OrthoDB" id="5657199at2"/>
<dbReference type="Proteomes" id="UP000273405">
    <property type="component" value="Unassembled WGS sequence"/>
</dbReference>
<accession>A0A3A8MWE5</accession>
<dbReference type="EMBL" id="RAWG01000433">
    <property type="protein sequence ID" value="RKH31952.1"/>
    <property type="molecule type" value="Genomic_DNA"/>
</dbReference>